<dbReference type="GeneID" id="39604692"/>
<feature type="region of interest" description="Disordered" evidence="1">
    <location>
        <begin position="74"/>
        <end position="100"/>
    </location>
</feature>
<comment type="caution">
    <text evidence="2">The sequence shown here is derived from an EMBL/GenBank/DDBJ whole genome shotgun (WGS) entry which is preliminary data.</text>
</comment>
<evidence type="ECO:0000313" key="2">
    <source>
        <dbReference type="EMBL" id="RNJ54028.1"/>
    </source>
</evidence>
<keyword evidence="3" id="KW-1185">Reference proteome</keyword>
<reference evidence="2 3" key="1">
    <citation type="submission" date="2018-10" db="EMBL/GenBank/DDBJ databases">
        <title>Genome sequence of Verticillium nonalfalfae VnAa140.</title>
        <authorList>
            <person name="Stajich J.E."/>
            <person name="Kasson M.T."/>
        </authorList>
    </citation>
    <scope>NUCLEOTIDE SEQUENCE [LARGE SCALE GENOMIC DNA]</scope>
    <source>
        <strain evidence="2 3">VnAa140</strain>
    </source>
</reference>
<dbReference type="AlphaFoldDB" id="A0A3M9Y3L5"/>
<proteinExistence type="predicted"/>
<dbReference type="Proteomes" id="UP000267145">
    <property type="component" value="Unassembled WGS sequence"/>
</dbReference>
<dbReference type="EMBL" id="RBVV01000118">
    <property type="protein sequence ID" value="RNJ54028.1"/>
    <property type="molecule type" value="Genomic_DNA"/>
</dbReference>
<organism evidence="2 3">
    <name type="scientific">Verticillium nonalfalfae</name>
    <dbReference type="NCBI Taxonomy" id="1051616"/>
    <lineage>
        <taxon>Eukaryota</taxon>
        <taxon>Fungi</taxon>
        <taxon>Dikarya</taxon>
        <taxon>Ascomycota</taxon>
        <taxon>Pezizomycotina</taxon>
        <taxon>Sordariomycetes</taxon>
        <taxon>Hypocreomycetidae</taxon>
        <taxon>Glomerellales</taxon>
        <taxon>Plectosphaerellaceae</taxon>
        <taxon>Verticillium</taxon>
    </lineage>
</organism>
<evidence type="ECO:0000256" key="1">
    <source>
        <dbReference type="SAM" id="MobiDB-lite"/>
    </source>
</evidence>
<name>A0A3M9Y3L5_9PEZI</name>
<dbReference type="RefSeq" id="XP_028492186.1">
    <property type="nucleotide sequence ID" value="XM_028635248.1"/>
</dbReference>
<sequence>MKCKTNQLIRKPLGNISSTFEYQRDILKMSTYKEDPYADEILQLLSFPEEQMPSHQIDPMMLLSQPVVETPSDSTVKMKASNPSTTESTHCVPNKSNHSDQNVNAVTAETSTDKAVQNLFLVISARIHTLELISNWIHQNQAAQAEKITKLDGKLAVIMETVNQISNDVQAQGSLCQYCGSSDLDEDMSEEDISDLDLGPSGFTW</sequence>
<gene>
    <name evidence="2" type="ORF">D7B24_001003</name>
</gene>
<evidence type="ECO:0000313" key="3">
    <source>
        <dbReference type="Proteomes" id="UP000267145"/>
    </source>
</evidence>
<protein>
    <submittedName>
        <fullName evidence="2">Uncharacterized protein</fullName>
    </submittedName>
</protein>
<accession>A0A3M9Y3L5</accession>